<dbReference type="Proteomes" id="UP000789595">
    <property type="component" value="Unassembled WGS sequence"/>
</dbReference>
<sequence>MARHSYSVVFSGDWQYNLNAGIMLFRNDAFALKLLDDVVARGARPRRDGEGGFVKGEQTALLKYMCDEPDVDTCTRRTNAMLPTATRFAPETARIAQRPWNAYMFSYQYGDAIIHFAGLSFLGSYRVALLNLLLRHPWALPPFKVLCHAVSLVAIPVLQTPLPRALLERAYS</sequence>
<accession>A0A8J2SCF6</accession>
<protein>
    <submittedName>
        <fullName evidence="1">Uncharacterized protein</fullName>
    </submittedName>
</protein>
<organism evidence="1 2">
    <name type="scientific">Pelagomonas calceolata</name>
    <dbReference type="NCBI Taxonomy" id="35677"/>
    <lineage>
        <taxon>Eukaryota</taxon>
        <taxon>Sar</taxon>
        <taxon>Stramenopiles</taxon>
        <taxon>Ochrophyta</taxon>
        <taxon>Pelagophyceae</taxon>
        <taxon>Pelagomonadales</taxon>
        <taxon>Pelagomonadaceae</taxon>
        <taxon>Pelagomonas</taxon>
    </lineage>
</organism>
<comment type="caution">
    <text evidence="1">The sequence shown here is derived from an EMBL/GenBank/DDBJ whole genome shotgun (WGS) entry which is preliminary data.</text>
</comment>
<reference evidence="1" key="1">
    <citation type="submission" date="2021-11" db="EMBL/GenBank/DDBJ databases">
        <authorList>
            <consortium name="Genoscope - CEA"/>
            <person name="William W."/>
        </authorList>
    </citation>
    <scope>NUCLEOTIDE SEQUENCE</scope>
</reference>
<proteinExistence type="predicted"/>
<gene>
    <name evidence="1" type="ORF">PECAL_1P34270</name>
</gene>
<keyword evidence="2" id="KW-1185">Reference proteome</keyword>
<dbReference type="EMBL" id="CAKKNE010000001">
    <property type="protein sequence ID" value="CAH0366912.1"/>
    <property type="molecule type" value="Genomic_DNA"/>
</dbReference>
<name>A0A8J2SCF6_9STRA</name>
<evidence type="ECO:0000313" key="2">
    <source>
        <dbReference type="Proteomes" id="UP000789595"/>
    </source>
</evidence>
<evidence type="ECO:0000313" key="1">
    <source>
        <dbReference type="EMBL" id="CAH0366912.1"/>
    </source>
</evidence>
<dbReference type="AlphaFoldDB" id="A0A8J2SCF6"/>